<evidence type="ECO:0000256" key="2">
    <source>
        <dbReference type="ARBA" id="ARBA00005417"/>
    </source>
</evidence>
<dbReference type="EMBL" id="CP032624">
    <property type="protein sequence ID" value="AYG04384.1"/>
    <property type="molecule type" value="Genomic_DNA"/>
</dbReference>
<dbReference type="InterPro" id="IPR027417">
    <property type="entry name" value="P-loop_NTPase"/>
</dbReference>
<dbReference type="InterPro" id="IPR003439">
    <property type="entry name" value="ABC_transporter-like_ATP-bd"/>
</dbReference>
<keyword evidence="9" id="KW-0472">Membrane</keyword>
<evidence type="ECO:0000313" key="11">
    <source>
        <dbReference type="EMBL" id="AYG04384.1"/>
    </source>
</evidence>
<evidence type="ECO:0000259" key="10">
    <source>
        <dbReference type="PROSITE" id="PS50893"/>
    </source>
</evidence>
<dbReference type="CDD" id="cd03257">
    <property type="entry name" value="ABC_NikE_OppD_transporters"/>
    <property type="match status" value="1"/>
</dbReference>
<organism evidence="11 12">
    <name type="scientific">Gryllotalpicola protaetiae</name>
    <dbReference type="NCBI Taxonomy" id="2419771"/>
    <lineage>
        <taxon>Bacteria</taxon>
        <taxon>Bacillati</taxon>
        <taxon>Actinomycetota</taxon>
        <taxon>Actinomycetes</taxon>
        <taxon>Micrococcales</taxon>
        <taxon>Microbacteriaceae</taxon>
        <taxon>Gryllotalpicola</taxon>
    </lineage>
</organism>
<dbReference type="PANTHER" id="PTHR43297:SF14">
    <property type="entry name" value="ATPASE AAA-TYPE CORE DOMAIN-CONTAINING PROTEIN"/>
    <property type="match status" value="1"/>
</dbReference>
<keyword evidence="6" id="KW-0547">Nucleotide-binding</keyword>
<keyword evidence="7 11" id="KW-0067">ATP-binding</keyword>
<dbReference type="GO" id="GO:0005524">
    <property type="term" value="F:ATP binding"/>
    <property type="evidence" value="ECO:0007669"/>
    <property type="project" value="UniProtKB-KW"/>
</dbReference>
<proteinExistence type="inferred from homology"/>
<accession>A0A387BQN1</accession>
<dbReference type="InterPro" id="IPR003593">
    <property type="entry name" value="AAA+_ATPase"/>
</dbReference>
<dbReference type="PROSITE" id="PS00211">
    <property type="entry name" value="ABC_TRANSPORTER_1"/>
    <property type="match status" value="1"/>
</dbReference>
<dbReference type="OrthoDB" id="8481147at2"/>
<evidence type="ECO:0000313" key="12">
    <source>
        <dbReference type="Proteomes" id="UP000275069"/>
    </source>
</evidence>
<dbReference type="KEGG" id="gry:D7I44_13175"/>
<keyword evidence="4" id="KW-1003">Cell membrane</keyword>
<evidence type="ECO:0000256" key="1">
    <source>
        <dbReference type="ARBA" id="ARBA00004202"/>
    </source>
</evidence>
<dbReference type="InterPro" id="IPR017871">
    <property type="entry name" value="ABC_transporter-like_CS"/>
</dbReference>
<keyword evidence="5" id="KW-0997">Cell inner membrane</keyword>
<comment type="similarity">
    <text evidence="2">Belongs to the ABC transporter superfamily.</text>
</comment>
<reference evidence="11 12" key="1">
    <citation type="submission" date="2018-09" db="EMBL/GenBank/DDBJ databases">
        <title>Genome sequencing of strain 2DFW10M-5.</title>
        <authorList>
            <person name="Heo J."/>
            <person name="Kim S.-J."/>
            <person name="Kwon S.-W."/>
        </authorList>
    </citation>
    <scope>NUCLEOTIDE SEQUENCE [LARGE SCALE GENOMIC DNA]</scope>
    <source>
        <strain evidence="11 12">2DFW10M-5</strain>
    </source>
</reference>
<gene>
    <name evidence="11" type="ORF">D7I44_13175</name>
</gene>
<evidence type="ECO:0000256" key="7">
    <source>
        <dbReference type="ARBA" id="ARBA00022840"/>
    </source>
</evidence>
<sequence length="265" mass="28241">MSLEVRDLTISLGQRVLVDRLSFTVADGERFGIIGESGSGKSLTTLAVLGLLPDGITATGSIRLDGLEIIGMPERELARIRGRRVGAVFQDPQTALNPMRRIGDQLVEPLLLHGLVSRRDRPGRVRQAVRLAELVRLPEPELIVERYPHQLSGGQRQRVGIGIAVAASPQLLLADEPTTALDVTIQAEILALFNALVADAGASLIFVTHDLAVLSDVADTLLVLAGGVAVERGSVAELISNPRHPVTAGLVAAARRTSFTAEDVR</sequence>
<dbReference type="InterPro" id="IPR050388">
    <property type="entry name" value="ABC_Ni/Peptide_Import"/>
</dbReference>
<dbReference type="SMART" id="SM00382">
    <property type="entry name" value="AAA"/>
    <property type="match status" value="1"/>
</dbReference>
<evidence type="ECO:0000256" key="9">
    <source>
        <dbReference type="ARBA" id="ARBA00023136"/>
    </source>
</evidence>
<keyword evidence="12" id="KW-1185">Reference proteome</keyword>
<comment type="subcellular location">
    <subcellularLocation>
        <location evidence="1">Cell membrane</location>
        <topology evidence="1">Peripheral membrane protein</topology>
    </subcellularLocation>
</comment>
<dbReference type="Gene3D" id="3.40.50.300">
    <property type="entry name" value="P-loop containing nucleotide triphosphate hydrolases"/>
    <property type="match status" value="1"/>
</dbReference>
<name>A0A387BQN1_9MICO</name>
<evidence type="ECO:0000256" key="6">
    <source>
        <dbReference type="ARBA" id="ARBA00022741"/>
    </source>
</evidence>
<dbReference type="RefSeq" id="WP_120789914.1">
    <property type="nucleotide sequence ID" value="NZ_CP032624.1"/>
</dbReference>
<dbReference type="Pfam" id="PF00005">
    <property type="entry name" value="ABC_tran"/>
    <property type="match status" value="1"/>
</dbReference>
<feature type="domain" description="ABC transporter" evidence="10">
    <location>
        <begin position="3"/>
        <end position="251"/>
    </location>
</feature>
<evidence type="ECO:0000256" key="8">
    <source>
        <dbReference type="ARBA" id="ARBA00022967"/>
    </source>
</evidence>
<dbReference type="PROSITE" id="PS50893">
    <property type="entry name" value="ABC_TRANSPORTER_2"/>
    <property type="match status" value="1"/>
</dbReference>
<dbReference type="PANTHER" id="PTHR43297">
    <property type="entry name" value="OLIGOPEPTIDE TRANSPORT ATP-BINDING PROTEIN APPD"/>
    <property type="match status" value="1"/>
</dbReference>
<protein>
    <submittedName>
        <fullName evidence="11">ABC transporter ATP-binding protein</fullName>
    </submittedName>
</protein>
<dbReference type="AlphaFoldDB" id="A0A387BQN1"/>
<evidence type="ECO:0000256" key="5">
    <source>
        <dbReference type="ARBA" id="ARBA00022519"/>
    </source>
</evidence>
<dbReference type="SUPFAM" id="SSF52540">
    <property type="entry name" value="P-loop containing nucleoside triphosphate hydrolases"/>
    <property type="match status" value="1"/>
</dbReference>
<dbReference type="Proteomes" id="UP000275069">
    <property type="component" value="Chromosome"/>
</dbReference>
<keyword evidence="8" id="KW-1278">Translocase</keyword>
<evidence type="ECO:0000256" key="3">
    <source>
        <dbReference type="ARBA" id="ARBA00022448"/>
    </source>
</evidence>
<keyword evidence="3" id="KW-0813">Transport</keyword>
<dbReference type="GO" id="GO:0005886">
    <property type="term" value="C:plasma membrane"/>
    <property type="evidence" value="ECO:0007669"/>
    <property type="project" value="UniProtKB-SubCell"/>
</dbReference>
<evidence type="ECO:0000256" key="4">
    <source>
        <dbReference type="ARBA" id="ARBA00022475"/>
    </source>
</evidence>
<dbReference type="GO" id="GO:0016887">
    <property type="term" value="F:ATP hydrolysis activity"/>
    <property type="evidence" value="ECO:0007669"/>
    <property type="project" value="InterPro"/>
</dbReference>